<evidence type="ECO:0000313" key="7">
    <source>
        <dbReference type="EMBL" id="RGE55809.1"/>
    </source>
</evidence>
<evidence type="ECO:0000256" key="1">
    <source>
        <dbReference type="ARBA" id="ARBA00004127"/>
    </source>
</evidence>
<feature type="transmembrane region" description="Helical" evidence="5">
    <location>
        <begin position="204"/>
        <end position="225"/>
    </location>
</feature>
<feature type="transmembrane region" description="Helical" evidence="5">
    <location>
        <begin position="70"/>
        <end position="89"/>
    </location>
</feature>
<dbReference type="CDD" id="cd01044">
    <property type="entry name" value="Ferritin_CCC1_N"/>
    <property type="match status" value="1"/>
</dbReference>
<dbReference type="AlphaFoldDB" id="A0A3E3HVG0"/>
<dbReference type="InterPro" id="IPR003251">
    <property type="entry name" value="Rr_diiron-bd_dom"/>
</dbReference>
<feature type="transmembrane region" description="Helical" evidence="5">
    <location>
        <begin position="231"/>
        <end position="253"/>
    </location>
</feature>
<gene>
    <name evidence="7" type="ORF">DXC51_27425</name>
</gene>
<dbReference type="GO" id="GO:0012505">
    <property type="term" value="C:endomembrane system"/>
    <property type="evidence" value="ECO:0007669"/>
    <property type="project" value="UniProtKB-SubCell"/>
</dbReference>
<feature type="transmembrane region" description="Helical" evidence="5">
    <location>
        <begin position="138"/>
        <end position="163"/>
    </location>
</feature>
<protein>
    <submittedName>
        <fullName evidence="7">Rubrerythrin family protein</fullName>
    </submittedName>
</protein>
<keyword evidence="2 5" id="KW-0812">Transmembrane</keyword>
<dbReference type="SUPFAM" id="SSF47240">
    <property type="entry name" value="Ferritin-like"/>
    <property type="match status" value="1"/>
</dbReference>
<comment type="caution">
    <text evidence="7">The sequence shown here is derived from an EMBL/GenBank/DDBJ whole genome shotgun (WGS) entry which is preliminary data.</text>
</comment>
<comment type="subcellular location">
    <subcellularLocation>
        <location evidence="1">Endomembrane system</location>
        <topology evidence="1">Multi-pass membrane protein</topology>
    </subcellularLocation>
</comment>
<dbReference type="InterPro" id="IPR008217">
    <property type="entry name" value="Ccc1_fam"/>
</dbReference>
<dbReference type="Gene3D" id="1.20.120.660">
    <property type="entry name" value="IL-4 antagonist (De novo design) like domain"/>
    <property type="match status" value="1"/>
</dbReference>
<evidence type="ECO:0000256" key="4">
    <source>
        <dbReference type="ARBA" id="ARBA00023136"/>
    </source>
</evidence>
<reference evidence="7" key="1">
    <citation type="submission" date="2018-08" db="EMBL/GenBank/DDBJ databases">
        <title>A genome reference for cultivated species of the human gut microbiota.</title>
        <authorList>
            <person name="Zou Y."/>
            <person name="Xue W."/>
            <person name="Luo G."/>
        </authorList>
    </citation>
    <scope>NUCLEOTIDE SEQUENCE [LARGE SCALE GENOMIC DNA]</scope>
    <source>
        <strain evidence="7">TF05-5AC</strain>
    </source>
</reference>
<sequence>MGMAELKEELRKAVIKAQADEETGVVLYSYLAERQKDENNRKIFRQMAQDEQKHAGVWKSVTKEEVRPKGFHIFWLKLLSAVLGFTFVVKRMQKDEQISGEIYENMKSEIPQAAMMLEDERRHEKELYGMLDEERLHYVGAMVLGLNDALVELTGAIAGVTFALANTRLVAMTGIITGISATLSMAASNYLAERADGNEKALKSSVYTGAAYLVTVALLVLPYLLFPNQMYAAAFGVMIVTVLLIILFFNYYISVAKEEPFLRRFGEMAVISLSVAVISFVIGIIAKNVLGIDTL</sequence>
<evidence type="ECO:0000259" key="6">
    <source>
        <dbReference type="Pfam" id="PF02915"/>
    </source>
</evidence>
<evidence type="ECO:0000256" key="2">
    <source>
        <dbReference type="ARBA" id="ARBA00022692"/>
    </source>
</evidence>
<dbReference type="CDD" id="cd02431">
    <property type="entry name" value="Ferritin_CCC1_C"/>
    <property type="match status" value="1"/>
</dbReference>
<accession>A0A3E3HVG0</accession>
<evidence type="ECO:0000256" key="5">
    <source>
        <dbReference type="SAM" id="Phobius"/>
    </source>
</evidence>
<dbReference type="InterPro" id="IPR009078">
    <property type="entry name" value="Ferritin-like_SF"/>
</dbReference>
<keyword evidence="8" id="KW-1185">Reference proteome</keyword>
<evidence type="ECO:0000313" key="8">
    <source>
        <dbReference type="Proteomes" id="UP000260812"/>
    </source>
</evidence>
<dbReference type="EMBL" id="QVLV01000036">
    <property type="protein sequence ID" value="RGE55809.1"/>
    <property type="molecule type" value="Genomic_DNA"/>
</dbReference>
<dbReference type="InterPro" id="IPR039376">
    <property type="entry name" value="Ferritin_CCC1_N"/>
</dbReference>
<dbReference type="GO" id="GO:0005384">
    <property type="term" value="F:manganese ion transmembrane transporter activity"/>
    <property type="evidence" value="ECO:0007669"/>
    <property type="project" value="InterPro"/>
</dbReference>
<feature type="transmembrane region" description="Helical" evidence="5">
    <location>
        <begin position="265"/>
        <end position="286"/>
    </location>
</feature>
<dbReference type="Pfam" id="PF01988">
    <property type="entry name" value="VIT1"/>
    <property type="match status" value="1"/>
</dbReference>
<name>A0A3E3HVG0_9FIRM</name>
<dbReference type="GO" id="GO:0030026">
    <property type="term" value="P:intracellular manganese ion homeostasis"/>
    <property type="evidence" value="ECO:0007669"/>
    <property type="project" value="InterPro"/>
</dbReference>
<feature type="domain" description="Rubrerythrin diiron-binding" evidence="6">
    <location>
        <begin position="16"/>
        <end position="138"/>
    </location>
</feature>
<dbReference type="Proteomes" id="UP000260812">
    <property type="component" value="Unassembled WGS sequence"/>
</dbReference>
<keyword evidence="3 5" id="KW-1133">Transmembrane helix</keyword>
<organism evidence="7 8">
    <name type="scientific">Eisenbergiella massiliensis</name>
    <dbReference type="NCBI Taxonomy" id="1720294"/>
    <lineage>
        <taxon>Bacteria</taxon>
        <taxon>Bacillati</taxon>
        <taxon>Bacillota</taxon>
        <taxon>Clostridia</taxon>
        <taxon>Lachnospirales</taxon>
        <taxon>Lachnospiraceae</taxon>
        <taxon>Eisenbergiella</taxon>
    </lineage>
</organism>
<evidence type="ECO:0000256" key="3">
    <source>
        <dbReference type="ARBA" id="ARBA00022989"/>
    </source>
</evidence>
<dbReference type="Pfam" id="PF02915">
    <property type="entry name" value="Rubrerythrin"/>
    <property type="match status" value="1"/>
</dbReference>
<proteinExistence type="predicted"/>
<dbReference type="GO" id="GO:0016491">
    <property type="term" value="F:oxidoreductase activity"/>
    <property type="evidence" value="ECO:0007669"/>
    <property type="project" value="InterPro"/>
</dbReference>
<keyword evidence="4 5" id="KW-0472">Membrane</keyword>
<dbReference type="GO" id="GO:0046872">
    <property type="term" value="F:metal ion binding"/>
    <property type="evidence" value="ECO:0007669"/>
    <property type="project" value="InterPro"/>
</dbReference>
<feature type="transmembrane region" description="Helical" evidence="5">
    <location>
        <begin position="169"/>
        <end position="192"/>
    </location>
</feature>